<protein>
    <submittedName>
        <fullName evidence="1">Uncharacterized protein</fullName>
    </submittedName>
</protein>
<name>A0A0C3EZ84_PILCF</name>
<dbReference type="Proteomes" id="UP000054166">
    <property type="component" value="Unassembled WGS sequence"/>
</dbReference>
<proteinExistence type="predicted"/>
<sequence length="545" mass="60583">MRKYTVSAIVGSSLGTDEDGIVATLFAGINTAPNHTSAEQFEGWMALIQELAQLWRESGSGNGHEFNQQLRLKGLLTDHALDQLLLQQLLHEWKEYCDRVSRGDSILESSEADVVTILMEATQDKVADAGGQEAWDQLSIKAKAEFNDKTYNQVRCDLRDKAFDALSKAEKREGGNVEMQAYWHSAEAEPPKLLRNRDNAAAANLGGVAAQKRANDISQGGRVKTMSLASAIFNNKDDKKGQQDTFCRFFESKLGYIITFPGTSAIRYGSHCEAAGVLILYLPLFLEFLELVRSKKESGMLNHMENNVYIALQDIPTITELCVLALYGQAISHPYIVRALCKRITKNPDLLLAPDATHVEGSLDGEIWHQADIVYAIHKLIPELPHIRGTLSAFFCGAGKTWPRFSEEFKPRGAIALLLAEERQHAFMNATNDHNEGALGAYRVGARQAPSMTLVQWNAQAMYKQNHTHQWIKSTLASKQLSFLRHAARTLDGSKLEKKRHQAQAEADAWAAAKKRVLEVAKMRKCDAAKAMVDTVQPILNLNVL</sequence>
<evidence type="ECO:0000313" key="2">
    <source>
        <dbReference type="Proteomes" id="UP000054166"/>
    </source>
</evidence>
<gene>
    <name evidence="1" type="ORF">PILCRDRAFT_15396</name>
</gene>
<dbReference type="OrthoDB" id="3246627at2759"/>
<keyword evidence="2" id="KW-1185">Reference proteome</keyword>
<organism evidence="1 2">
    <name type="scientific">Piloderma croceum (strain F 1598)</name>
    <dbReference type="NCBI Taxonomy" id="765440"/>
    <lineage>
        <taxon>Eukaryota</taxon>
        <taxon>Fungi</taxon>
        <taxon>Dikarya</taxon>
        <taxon>Basidiomycota</taxon>
        <taxon>Agaricomycotina</taxon>
        <taxon>Agaricomycetes</taxon>
        <taxon>Agaricomycetidae</taxon>
        <taxon>Atheliales</taxon>
        <taxon>Atheliaceae</taxon>
        <taxon>Piloderma</taxon>
    </lineage>
</organism>
<dbReference type="AlphaFoldDB" id="A0A0C3EZ84"/>
<reference evidence="1 2" key="1">
    <citation type="submission" date="2014-04" db="EMBL/GenBank/DDBJ databases">
        <authorList>
            <consortium name="DOE Joint Genome Institute"/>
            <person name="Kuo A."/>
            <person name="Tarkka M."/>
            <person name="Buscot F."/>
            <person name="Kohler A."/>
            <person name="Nagy L.G."/>
            <person name="Floudas D."/>
            <person name="Copeland A."/>
            <person name="Barry K.W."/>
            <person name="Cichocki N."/>
            <person name="Veneault-Fourrey C."/>
            <person name="LaButti K."/>
            <person name="Lindquist E.A."/>
            <person name="Lipzen A."/>
            <person name="Lundell T."/>
            <person name="Morin E."/>
            <person name="Murat C."/>
            <person name="Sun H."/>
            <person name="Tunlid A."/>
            <person name="Henrissat B."/>
            <person name="Grigoriev I.V."/>
            <person name="Hibbett D.S."/>
            <person name="Martin F."/>
            <person name="Nordberg H.P."/>
            <person name="Cantor M.N."/>
            <person name="Hua S.X."/>
        </authorList>
    </citation>
    <scope>NUCLEOTIDE SEQUENCE [LARGE SCALE GENOMIC DNA]</scope>
    <source>
        <strain evidence="1 2">F 1598</strain>
    </source>
</reference>
<evidence type="ECO:0000313" key="1">
    <source>
        <dbReference type="EMBL" id="KIM73249.1"/>
    </source>
</evidence>
<dbReference type="HOGENOM" id="CLU_006824_2_1_1"/>
<accession>A0A0C3EZ84</accession>
<reference evidence="2" key="2">
    <citation type="submission" date="2015-01" db="EMBL/GenBank/DDBJ databases">
        <title>Evolutionary Origins and Diversification of the Mycorrhizal Mutualists.</title>
        <authorList>
            <consortium name="DOE Joint Genome Institute"/>
            <consortium name="Mycorrhizal Genomics Consortium"/>
            <person name="Kohler A."/>
            <person name="Kuo A."/>
            <person name="Nagy L.G."/>
            <person name="Floudas D."/>
            <person name="Copeland A."/>
            <person name="Barry K.W."/>
            <person name="Cichocki N."/>
            <person name="Veneault-Fourrey C."/>
            <person name="LaButti K."/>
            <person name="Lindquist E.A."/>
            <person name="Lipzen A."/>
            <person name="Lundell T."/>
            <person name="Morin E."/>
            <person name="Murat C."/>
            <person name="Riley R."/>
            <person name="Ohm R."/>
            <person name="Sun H."/>
            <person name="Tunlid A."/>
            <person name="Henrissat B."/>
            <person name="Grigoriev I.V."/>
            <person name="Hibbett D.S."/>
            <person name="Martin F."/>
        </authorList>
    </citation>
    <scope>NUCLEOTIDE SEQUENCE [LARGE SCALE GENOMIC DNA]</scope>
    <source>
        <strain evidence="2">F 1598</strain>
    </source>
</reference>
<dbReference type="STRING" id="765440.A0A0C3EZ84"/>
<dbReference type="EMBL" id="KN833088">
    <property type="protein sequence ID" value="KIM73249.1"/>
    <property type="molecule type" value="Genomic_DNA"/>
</dbReference>
<dbReference type="InParanoid" id="A0A0C3EZ84"/>